<evidence type="ECO:0000256" key="5">
    <source>
        <dbReference type="ARBA" id="ARBA00022909"/>
    </source>
</evidence>
<dbReference type="AlphaFoldDB" id="A0A409W5X6"/>
<dbReference type="GO" id="GO:0046656">
    <property type="term" value="P:folic acid biosynthetic process"/>
    <property type="evidence" value="ECO:0007669"/>
    <property type="project" value="UniProtKB-KW"/>
</dbReference>
<evidence type="ECO:0000256" key="1">
    <source>
        <dbReference type="ARBA" id="ARBA00001353"/>
    </source>
</evidence>
<comment type="caution">
    <text evidence="9">The sequence shown here is derived from an EMBL/GenBank/DDBJ whole genome shotgun (WGS) entry which is preliminary data.</text>
</comment>
<dbReference type="Pfam" id="PF02152">
    <property type="entry name" value="FolB"/>
    <property type="match status" value="2"/>
</dbReference>
<dbReference type="EMBL" id="NHYE01005376">
    <property type="protein sequence ID" value="PPQ73913.1"/>
    <property type="molecule type" value="Genomic_DNA"/>
</dbReference>
<dbReference type="GO" id="GO:0004150">
    <property type="term" value="F:dihydroneopterin aldolase activity"/>
    <property type="evidence" value="ECO:0007669"/>
    <property type="project" value="UniProtKB-EC"/>
</dbReference>
<comment type="similarity">
    <text evidence="3">Belongs to the DHNA family.</text>
</comment>
<organism evidence="9 10">
    <name type="scientific">Gymnopilus dilepis</name>
    <dbReference type="NCBI Taxonomy" id="231916"/>
    <lineage>
        <taxon>Eukaryota</taxon>
        <taxon>Fungi</taxon>
        <taxon>Dikarya</taxon>
        <taxon>Basidiomycota</taxon>
        <taxon>Agaricomycotina</taxon>
        <taxon>Agaricomycetes</taxon>
        <taxon>Agaricomycetidae</taxon>
        <taxon>Agaricales</taxon>
        <taxon>Agaricineae</taxon>
        <taxon>Hymenogastraceae</taxon>
        <taxon>Gymnopilus</taxon>
    </lineage>
</organism>
<dbReference type="SMART" id="SM00905">
    <property type="entry name" value="FolB"/>
    <property type="match status" value="2"/>
</dbReference>
<dbReference type="PANTHER" id="PTHR42844">
    <property type="entry name" value="DIHYDRONEOPTERIN ALDOLASE 1-RELATED"/>
    <property type="match status" value="1"/>
</dbReference>
<dbReference type="Gene3D" id="3.30.1130.10">
    <property type="match status" value="2"/>
</dbReference>
<name>A0A409W5X6_9AGAR</name>
<dbReference type="GO" id="GO:0005737">
    <property type="term" value="C:cytoplasm"/>
    <property type="evidence" value="ECO:0007669"/>
    <property type="project" value="TreeGrafter"/>
</dbReference>
<dbReference type="OrthoDB" id="5425486at2759"/>
<dbReference type="EC" id="4.1.2.25" evidence="4"/>
<dbReference type="PANTHER" id="PTHR42844:SF1">
    <property type="entry name" value="DIHYDRONEOPTERIN ALDOLASE 1-RELATED"/>
    <property type="match status" value="1"/>
</dbReference>
<comment type="catalytic activity">
    <reaction evidence="1">
        <text>7,8-dihydroneopterin = 6-hydroxymethyl-7,8-dihydropterin + glycolaldehyde</text>
        <dbReference type="Rhea" id="RHEA:10540"/>
        <dbReference type="ChEBI" id="CHEBI:17001"/>
        <dbReference type="ChEBI" id="CHEBI:17071"/>
        <dbReference type="ChEBI" id="CHEBI:44841"/>
        <dbReference type="EC" id="4.1.2.25"/>
    </reaction>
</comment>
<evidence type="ECO:0000313" key="9">
    <source>
        <dbReference type="EMBL" id="PPQ73913.1"/>
    </source>
</evidence>
<dbReference type="InterPro" id="IPR006157">
    <property type="entry name" value="FolB_dom"/>
</dbReference>
<dbReference type="InterPro" id="IPR043133">
    <property type="entry name" value="GTP-CH-I_C/QueF"/>
</dbReference>
<protein>
    <recommendedName>
        <fullName evidence="4">dihydroneopterin aldolase</fullName>
        <ecNumber evidence="4">4.1.2.25</ecNumber>
    </recommendedName>
    <alternativeName>
        <fullName evidence="7">7,8-dihydroneopterin aldolase</fullName>
    </alternativeName>
</protein>
<accession>A0A409W5X6</accession>
<dbReference type="Proteomes" id="UP000284706">
    <property type="component" value="Unassembled WGS sequence"/>
</dbReference>
<evidence type="ECO:0000256" key="2">
    <source>
        <dbReference type="ARBA" id="ARBA00005013"/>
    </source>
</evidence>
<keyword evidence="10" id="KW-1185">Reference proteome</keyword>
<gene>
    <name evidence="9" type="ORF">CVT26_006661</name>
</gene>
<keyword evidence="6" id="KW-0456">Lyase</keyword>
<evidence type="ECO:0000256" key="6">
    <source>
        <dbReference type="ARBA" id="ARBA00023239"/>
    </source>
</evidence>
<sequence>MSEHPPRATDIIFVDTLRLSANIGRDCWGRHRAQPIEISVYLHLQESYLRAAAESDDVVDSVHYGHLTKSISILINSRSESDSSGFTDVDELIGAVTNKACELAGDAAAEVRVVLDVPKLILLASGFSVDVTTVKQEDGSFLVSSKKVFVNDIIVPVIIGVNPPEREEKQRVVVNIVFYENTSAPERKAALPNYTEIISRISKDIEASSYLTLEKFVMEIVRTACLSSEKIYAVCARAQKPSALSFARSSGVEITRKRDAFLV</sequence>
<evidence type="ECO:0000256" key="7">
    <source>
        <dbReference type="ARBA" id="ARBA00032903"/>
    </source>
</evidence>
<dbReference type="InterPro" id="IPR006156">
    <property type="entry name" value="Dihydroneopterin_aldolase"/>
</dbReference>
<evidence type="ECO:0000256" key="3">
    <source>
        <dbReference type="ARBA" id="ARBA00005708"/>
    </source>
</evidence>
<evidence type="ECO:0000256" key="4">
    <source>
        <dbReference type="ARBA" id="ARBA00013043"/>
    </source>
</evidence>
<reference evidence="9 10" key="1">
    <citation type="journal article" date="2018" name="Evol. Lett.">
        <title>Horizontal gene cluster transfer increased hallucinogenic mushroom diversity.</title>
        <authorList>
            <person name="Reynolds H.T."/>
            <person name="Vijayakumar V."/>
            <person name="Gluck-Thaler E."/>
            <person name="Korotkin H.B."/>
            <person name="Matheny P.B."/>
            <person name="Slot J.C."/>
        </authorList>
    </citation>
    <scope>NUCLEOTIDE SEQUENCE [LARGE SCALE GENOMIC DNA]</scope>
    <source>
        <strain evidence="9 10">SRW20</strain>
    </source>
</reference>
<keyword evidence="5" id="KW-0289">Folate biosynthesis</keyword>
<feature type="domain" description="Dihydroneopterin aldolase/epimerase" evidence="8">
    <location>
        <begin position="12"/>
        <end position="133"/>
    </location>
</feature>
<proteinExistence type="inferred from homology"/>
<dbReference type="SUPFAM" id="SSF55620">
    <property type="entry name" value="Tetrahydrobiopterin biosynthesis enzymes-like"/>
    <property type="match status" value="2"/>
</dbReference>
<dbReference type="STRING" id="231916.A0A409W5X6"/>
<evidence type="ECO:0000313" key="10">
    <source>
        <dbReference type="Proteomes" id="UP000284706"/>
    </source>
</evidence>
<dbReference type="InParanoid" id="A0A409W5X6"/>
<feature type="domain" description="Dihydroneopterin aldolase/epimerase" evidence="8">
    <location>
        <begin position="148"/>
        <end position="256"/>
    </location>
</feature>
<comment type="pathway">
    <text evidence="2">Cofactor biosynthesis; tetrahydrofolate biosynthesis; 2-amino-4-hydroxy-6-hydroxymethyl-7,8-dihydropteridine diphosphate from 7,8-dihydroneopterin triphosphate: step 3/4.</text>
</comment>
<evidence type="ECO:0000259" key="8">
    <source>
        <dbReference type="SMART" id="SM00905"/>
    </source>
</evidence>